<dbReference type="InterPro" id="IPR027417">
    <property type="entry name" value="P-loop_NTPase"/>
</dbReference>
<reference evidence="7 8" key="1">
    <citation type="submission" date="2023-07" db="EMBL/GenBank/DDBJ databases">
        <title>Sequencing the genomes of 1000 actinobacteria strains.</title>
        <authorList>
            <person name="Klenk H.-P."/>
        </authorList>
    </citation>
    <scope>NUCLEOTIDE SEQUENCE [LARGE SCALE GENOMIC DNA]</scope>
    <source>
        <strain evidence="7 8">DSM 20167</strain>
    </source>
</reference>
<dbReference type="Pfam" id="PF13476">
    <property type="entry name" value="AAA_23"/>
    <property type="match status" value="1"/>
</dbReference>
<accession>A0ABU2BNN8</accession>
<evidence type="ECO:0000256" key="1">
    <source>
        <dbReference type="ARBA" id="ARBA00006930"/>
    </source>
</evidence>
<protein>
    <recommendedName>
        <fullName evidence="3">Nuclease SbcCD subunit C</fullName>
    </recommendedName>
</protein>
<keyword evidence="8" id="KW-1185">Reference proteome</keyword>
<feature type="region of interest" description="Disordered" evidence="5">
    <location>
        <begin position="223"/>
        <end position="249"/>
    </location>
</feature>
<keyword evidence="7" id="KW-0378">Hydrolase</keyword>
<comment type="caution">
    <text evidence="7">The sequence shown here is derived from an EMBL/GenBank/DDBJ whole genome shotgun (WGS) entry which is preliminary data.</text>
</comment>
<keyword evidence="7" id="KW-0269">Exonuclease</keyword>
<comment type="similarity">
    <text evidence="1">Belongs to the SMC family. SbcC subfamily.</text>
</comment>
<evidence type="ECO:0000313" key="7">
    <source>
        <dbReference type="EMBL" id="MDR7360243.1"/>
    </source>
</evidence>
<feature type="domain" description="Rad50/SbcC-type AAA" evidence="6">
    <location>
        <begin position="6"/>
        <end position="196"/>
    </location>
</feature>
<dbReference type="RefSeq" id="WP_310293026.1">
    <property type="nucleotide sequence ID" value="NZ_BAAAWO010000001.1"/>
</dbReference>
<feature type="coiled-coil region" evidence="4">
    <location>
        <begin position="639"/>
        <end position="689"/>
    </location>
</feature>
<dbReference type="PANTHER" id="PTHR32114:SF2">
    <property type="entry name" value="ABC TRANSPORTER ABCH.3"/>
    <property type="match status" value="1"/>
</dbReference>
<evidence type="ECO:0000256" key="5">
    <source>
        <dbReference type="SAM" id="MobiDB-lite"/>
    </source>
</evidence>
<organism evidence="7 8">
    <name type="scientific">Paeniglutamicibacter sulfureus</name>
    <dbReference type="NCBI Taxonomy" id="43666"/>
    <lineage>
        <taxon>Bacteria</taxon>
        <taxon>Bacillati</taxon>
        <taxon>Actinomycetota</taxon>
        <taxon>Actinomycetes</taxon>
        <taxon>Micrococcales</taxon>
        <taxon>Micrococcaceae</taxon>
        <taxon>Paeniglutamicibacter</taxon>
    </lineage>
</organism>
<keyword evidence="4" id="KW-0175">Coiled coil</keyword>
<gene>
    <name evidence="7" type="ORF">J2S64_003934</name>
</gene>
<comment type="subunit">
    <text evidence="2">Heterodimer of SbcC and SbcD.</text>
</comment>
<feature type="coiled-coil region" evidence="4">
    <location>
        <begin position="190"/>
        <end position="217"/>
    </location>
</feature>
<evidence type="ECO:0000256" key="3">
    <source>
        <dbReference type="ARBA" id="ARBA00013368"/>
    </source>
</evidence>
<evidence type="ECO:0000256" key="2">
    <source>
        <dbReference type="ARBA" id="ARBA00011322"/>
    </source>
</evidence>
<dbReference type="SUPFAM" id="SSF52540">
    <property type="entry name" value="P-loop containing nucleoside triphosphate hydrolases"/>
    <property type="match status" value="1"/>
</dbReference>
<sequence>MRVHALQIEAFGPFAKRASIDFDALSEAGIFLLNGETGAGKTSVLDGICYALYGSLPGVRQGSKSLRSDHAGPTAVPEVICEFSTGGRRFEVTRSPAWERPSTRSKNGFTTAQAQSRLRERIDGAWIEKSTRNDEVGHVLAEILGLDKEQFTKVAMLPQGAFAAFLRAKDKDREDLLRSLFDTSEYAMTERILGERLNAARAEAEDAERARATTLETLLNDATSTLYGDEDPEADGESGEGSTGLPQEARDHLDAGESHELGELLRRRVAQLRSGLERARTDADAELATAQKTRTALEDRATRHRQLAELGTLRTAHEARAEHIADLGALLEADARAVGLLPYHQQLSDARAKADAAHHRLAAAASAVDTGEAHESLMAQAAGIDALLELSRATDPDPQVLVVLGGHAAEASKASRAAAALIEAALPEEAELEEVRRGILALKAEIDTGAAKQSGRAGRIGEIGEGLPELRTRHGELAALAESAGTLEAAVRSATERREAVLARTRAEKAQATAHTTWNASRTQTLEARERVAQLVALRLEQSAAALAQELIDGEACLVCGSTAHPEPASLPEGEFVSAQDIEAAQGLLAQAEKAEDKHKTALEKANQVLDVSRGRIGELGAEDAAAELAAAAEAHAKAAASGAEAAAAQRTLQQAETELENLKEAQAKTATELEVAAARQQAEEARALKLEARLARLGRDGQSLAERHVILGSAATALETLSAALQASMNAAANLEASTGQWAEKLAGIGAADTAAWKELLLDDARRAAEQQTVRSHNDEAVRIKTLAEAPGIELARTEAANGIEAPGEHEHAAAHQAVVDTAAARDRLLARDAVLTSYAARLEAALGKLATLAMEAGPVLERYATLKSIAELARGAGENRLKMTLSTYVLAARLESVALAATARLLVMTGQRYSLVHDDTPRGNNKSGLGLQILDSWTGVKRDTQTLSGGESFMASLSLALGLADVIQQQSGGIDIETLFVDEGFGSLDGETLEQVMDALEMLRSGGRVIGVVSHVAEMKQRIATRLNVHKGRNGSTVSLQIGV</sequence>
<feature type="compositionally biased region" description="Acidic residues" evidence="5">
    <location>
        <begin position="228"/>
        <end position="238"/>
    </location>
</feature>
<dbReference type="Gene3D" id="3.40.50.300">
    <property type="entry name" value="P-loop containing nucleotide triphosphate hydrolases"/>
    <property type="match status" value="2"/>
</dbReference>
<proteinExistence type="inferred from homology"/>
<evidence type="ECO:0000259" key="6">
    <source>
        <dbReference type="Pfam" id="PF13476"/>
    </source>
</evidence>
<evidence type="ECO:0000313" key="8">
    <source>
        <dbReference type="Proteomes" id="UP001183817"/>
    </source>
</evidence>
<dbReference type="EMBL" id="JAVDYI010000001">
    <property type="protein sequence ID" value="MDR7360243.1"/>
    <property type="molecule type" value="Genomic_DNA"/>
</dbReference>
<dbReference type="Proteomes" id="UP001183817">
    <property type="component" value="Unassembled WGS sequence"/>
</dbReference>
<keyword evidence="7" id="KW-0540">Nuclease</keyword>
<evidence type="ECO:0000256" key="4">
    <source>
        <dbReference type="SAM" id="Coils"/>
    </source>
</evidence>
<dbReference type="PANTHER" id="PTHR32114">
    <property type="entry name" value="ABC TRANSPORTER ABCH.3"/>
    <property type="match status" value="1"/>
</dbReference>
<dbReference type="Pfam" id="PF13558">
    <property type="entry name" value="SbcC_Walker_B"/>
    <property type="match status" value="1"/>
</dbReference>
<dbReference type="GO" id="GO:0004527">
    <property type="term" value="F:exonuclease activity"/>
    <property type="evidence" value="ECO:0007669"/>
    <property type="project" value="UniProtKB-KW"/>
</dbReference>
<dbReference type="InterPro" id="IPR038729">
    <property type="entry name" value="Rad50/SbcC_AAA"/>
</dbReference>
<name>A0ABU2BNN8_9MICC</name>